<dbReference type="EMBL" id="DYTS01000436">
    <property type="protein sequence ID" value="HJH22038.1"/>
    <property type="molecule type" value="Genomic_DNA"/>
</dbReference>
<dbReference type="InterPro" id="IPR032623">
    <property type="entry name" value="FecR_N"/>
</dbReference>
<dbReference type="PANTHER" id="PTHR30273:SF2">
    <property type="entry name" value="PROTEIN FECR"/>
    <property type="match status" value="1"/>
</dbReference>
<keyword evidence="1" id="KW-1133">Transmembrane helix</keyword>
<comment type="caution">
    <text evidence="3">The sequence shown here is derived from an EMBL/GenBank/DDBJ whole genome shotgun (WGS) entry which is preliminary data.</text>
</comment>
<dbReference type="AlphaFoldDB" id="A0A921NMG3"/>
<proteinExistence type="predicted"/>
<feature type="transmembrane region" description="Helical" evidence="1">
    <location>
        <begin position="80"/>
        <end position="99"/>
    </location>
</feature>
<keyword evidence="1" id="KW-0472">Membrane</keyword>
<protein>
    <submittedName>
        <fullName evidence="3">DUF4880 domain-containing protein</fullName>
    </submittedName>
</protein>
<evidence type="ECO:0000313" key="4">
    <source>
        <dbReference type="Proteomes" id="UP000752172"/>
    </source>
</evidence>
<sequence length="130" mass="14500">MDNRVRDEAAQWFVRLQDGPLSAQERQRFDAWRGAHPAHQYEIDVLQGLWNATDLLPKARLQALGDAPVERPGRRALMRYAVAASVVAVAVGLSVFSVFEPKPYNAEFSTQVGEHRQVTLPDGSVMDLNS</sequence>
<dbReference type="Proteomes" id="UP000752172">
    <property type="component" value="Unassembled WGS sequence"/>
</dbReference>
<accession>A0A921NMG3</accession>
<evidence type="ECO:0000259" key="2">
    <source>
        <dbReference type="Pfam" id="PF16220"/>
    </source>
</evidence>
<dbReference type="InterPro" id="IPR012373">
    <property type="entry name" value="Ferrdict_sens_TM"/>
</dbReference>
<reference evidence="3" key="2">
    <citation type="submission" date="2021-09" db="EMBL/GenBank/DDBJ databases">
        <authorList>
            <person name="Gilroy R."/>
        </authorList>
    </citation>
    <scope>NUCLEOTIDE SEQUENCE</scope>
    <source>
        <strain evidence="3">ChiSjej2B20-17149</strain>
    </source>
</reference>
<dbReference type="PANTHER" id="PTHR30273">
    <property type="entry name" value="PERIPLASMIC SIGNAL SENSOR AND SIGMA FACTOR ACTIVATOR FECR-RELATED"/>
    <property type="match status" value="1"/>
</dbReference>
<dbReference type="Pfam" id="PF16220">
    <property type="entry name" value="DUF4880"/>
    <property type="match status" value="1"/>
</dbReference>
<dbReference type="GO" id="GO:0016989">
    <property type="term" value="F:sigma factor antagonist activity"/>
    <property type="evidence" value="ECO:0007669"/>
    <property type="project" value="TreeGrafter"/>
</dbReference>
<keyword evidence="1" id="KW-0812">Transmembrane</keyword>
<evidence type="ECO:0000256" key="1">
    <source>
        <dbReference type="SAM" id="Phobius"/>
    </source>
</evidence>
<dbReference type="RefSeq" id="WP_278918428.1">
    <property type="nucleotide sequence ID" value="NZ_DYTS01000436.1"/>
</dbReference>
<organism evidence="3 4">
    <name type="scientific">Pseudomonas lactis</name>
    <dbReference type="NCBI Taxonomy" id="1615674"/>
    <lineage>
        <taxon>Bacteria</taxon>
        <taxon>Pseudomonadati</taxon>
        <taxon>Pseudomonadota</taxon>
        <taxon>Gammaproteobacteria</taxon>
        <taxon>Pseudomonadales</taxon>
        <taxon>Pseudomonadaceae</taxon>
        <taxon>Pseudomonas</taxon>
    </lineage>
</organism>
<evidence type="ECO:0000313" key="3">
    <source>
        <dbReference type="EMBL" id="HJH22038.1"/>
    </source>
</evidence>
<reference evidence="3" key="1">
    <citation type="journal article" date="2021" name="PeerJ">
        <title>Extensive microbial diversity within the chicken gut microbiome revealed by metagenomics and culture.</title>
        <authorList>
            <person name="Gilroy R."/>
            <person name="Ravi A."/>
            <person name="Getino M."/>
            <person name="Pursley I."/>
            <person name="Horton D.L."/>
            <person name="Alikhan N.F."/>
            <person name="Baker D."/>
            <person name="Gharbi K."/>
            <person name="Hall N."/>
            <person name="Watson M."/>
            <person name="Adriaenssens E.M."/>
            <person name="Foster-Nyarko E."/>
            <person name="Jarju S."/>
            <person name="Secka A."/>
            <person name="Antonio M."/>
            <person name="Oren A."/>
            <person name="Chaudhuri R.R."/>
            <person name="La Ragione R."/>
            <person name="Hildebrand F."/>
            <person name="Pallen M.J."/>
        </authorList>
    </citation>
    <scope>NUCLEOTIDE SEQUENCE</scope>
    <source>
        <strain evidence="3">ChiSjej2B20-17149</strain>
    </source>
</reference>
<feature type="domain" description="FecR N-terminal" evidence="2">
    <location>
        <begin position="7"/>
        <end position="40"/>
    </location>
</feature>
<feature type="non-terminal residue" evidence="3">
    <location>
        <position position="130"/>
    </location>
</feature>
<gene>
    <name evidence="3" type="ORF">K8W20_25460</name>
</gene>
<name>A0A921NMG3_9PSED</name>